<dbReference type="InterPro" id="IPR039537">
    <property type="entry name" value="Retrotran_Ty1/copia-like"/>
</dbReference>
<keyword evidence="7" id="KW-1185">Reference proteome</keyword>
<dbReference type="GO" id="GO:0006508">
    <property type="term" value="P:proteolysis"/>
    <property type="evidence" value="ECO:0007669"/>
    <property type="project" value="UniProtKB-KW"/>
</dbReference>
<organism evidence="6 7">
    <name type="scientific">Trichogramma kaykai</name>
    <dbReference type="NCBI Taxonomy" id="54128"/>
    <lineage>
        <taxon>Eukaryota</taxon>
        <taxon>Metazoa</taxon>
        <taxon>Ecdysozoa</taxon>
        <taxon>Arthropoda</taxon>
        <taxon>Hexapoda</taxon>
        <taxon>Insecta</taxon>
        <taxon>Pterygota</taxon>
        <taxon>Neoptera</taxon>
        <taxon>Endopterygota</taxon>
        <taxon>Hymenoptera</taxon>
        <taxon>Apocrita</taxon>
        <taxon>Proctotrupomorpha</taxon>
        <taxon>Chalcidoidea</taxon>
        <taxon>Trichogrammatidae</taxon>
        <taxon>Trichogramma</taxon>
    </lineage>
</organism>
<dbReference type="GO" id="GO:0008233">
    <property type="term" value="F:peptidase activity"/>
    <property type="evidence" value="ECO:0007669"/>
    <property type="project" value="UniProtKB-KW"/>
</dbReference>
<dbReference type="Pfam" id="PF13976">
    <property type="entry name" value="gag_pre-integrs"/>
    <property type="match status" value="1"/>
</dbReference>
<comment type="caution">
    <text evidence="6">The sequence shown here is derived from an EMBL/GenBank/DDBJ whole genome shotgun (WGS) entry which is preliminary data.</text>
</comment>
<dbReference type="PROSITE" id="PS50158">
    <property type="entry name" value="ZF_CCHC"/>
    <property type="match status" value="1"/>
</dbReference>
<dbReference type="Pfam" id="PF00098">
    <property type="entry name" value="zf-CCHC"/>
    <property type="match status" value="1"/>
</dbReference>
<proteinExistence type="predicted"/>
<dbReference type="GO" id="GO:0008270">
    <property type="term" value="F:zinc ion binding"/>
    <property type="evidence" value="ECO:0007669"/>
    <property type="project" value="UniProtKB-KW"/>
</dbReference>
<dbReference type="Gene3D" id="3.30.420.10">
    <property type="entry name" value="Ribonuclease H-like superfamily/Ribonuclease H"/>
    <property type="match status" value="1"/>
</dbReference>
<dbReference type="Pfam" id="PF25597">
    <property type="entry name" value="SH3_retrovirus"/>
    <property type="match status" value="1"/>
</dbReference>
<evidence type="ECO:0000256" key="3">
    <source>
        <dbReference type="SAM" id="MobiDB-lite"/>
    </source>
</evidence>
<evidence type="ECO:0008006" key="8">
    <source>
        <dbReference type="Google" id="ProtNLM"/>
    </source>
</evidence>
<evidence type="ECO:0000259" key="5">
    <source>
        <dbReference type="PROSITE" id="PS50994"/>
    </source>
</evidence>
<feature type="region of interest" description="Disordered" evidence="3">
    <location>
        <begin position="220"/>
        <end position="276"/>
    </location>
</feature>
<keyword evidence="1" id="KW-0645">Protease</keyword>
<feature type="domain" description="CCHC-type" evidence="4">
    <location>
        <begin position="206"/>
        <end position="221"/>
    </location>
</feature>
<dbReference type="EMBL" id="JBJJXI010000025">
    <property type="protein sequence ID" value="KAL3404570.1"/>
    <property type="molecule type" value="Genomic_DNA"/>
</dbReference>
<dbReference type="InterPro" id="IPR001584">
    <property type="entry name" value="Integrase_cat-core"/>
</dbReference>
<feature type="compositionally biased region" description="Low complexity" evidence="3">
    <location>
        <begin position="241"/>
        <end position="257"/>
    </location>
</feature>
<keyword evidence="2" id="KW-0863">Zinc-finger</keyword>
<gene>
    <name evidence="6" type="ORF">TKK_003026</name>
</gene>
<dbReference type="Proteomes" id="UP001627154">
    <property type="component" value="Unassembled WGS sequence"/>
</dbReference>
<sequence>MPLNDMQIPVFDGDDYNMWKKRINLYLKMKKCDCVIERERASTETEAEWNNKEILAMNIIYSGTTNKQLEYVHEADTAKGILQKFDEMYLKESMALQIICRNKLEKMRLEKFNDSSVFFDEFEKTINDLKSAGASISEKEKLNYMLNTLPNQYSYIGDLIDTLKENDRTAAYVKNKIRIAEMKNKNEEESCTGASAFAAKKFNGNCYNCGKSGHMARHCQNGTQGSSNQGTSNWNSAKGTSRGQSNNRSNRGNNRGRGNFRQRRGQERNMNEQSSHTAAWMAVASVAKIREISNIRNKIEWLLDSGCTDHIVNSDKYFYESKDISEPVNIHLGDDTFNEATKIGSIVCYFDAFGIKNEVTIKNVYYAKKMNKNFLSFGKITEKYSIVSKGKIAKIMNEFGNVTAVAHKENNIYKLTSTLKNVKLVNNTECNNAQMSLKEKWHRVLGHVNFSYLNTLSKKQLLLGIPSNLGNEYMKCKTCIENKMHNLPYKNRRTKAKSILEIVHTDVCGPFQTVGFRGEKYFVSFIDDYSKLARIYCIKSKDEVFDCLTQFVNECETKMEKKVKTIRCDNGKEYLNNRFFKFACDKGIYINNCPPYTHELNGTAERFNRTIMNTARCLLADAGVQKRFWPEIVCAATYLKNRTLANTVENKTPYEIFFNKKPNVENLKLYGSKVFVRKPEQRRKSKFEQKSEMGVLVGYSEVGYRVLLNNKVIVSRQVEIVERDIKCIGLNLEENSEEISDSESNEGHREESEDSEYYSNNEEEKNSEGLCRSSRVKKSPRRYPEPDNTSSVSANVCRVHTPRTFEEAIISVDKDEWVKAMDREIEVLKKNKT</sequence>
<keyword evidence="1" id="KW-0378">Hydrolase</keyword>
<dbReference type="InterPro" id="IPR057670">
    <property type="entry name" value="SH3_retrovirus"/>
</dbReference>
<dbReference type="Pfam" id="PF14223">
    <property type="entry name" value="Retrotran_gag_2"/>
    <property type="match status" value="1"/>
</dbReference>
<dbReference type="PANTHER" id="PTHR42648:SF28">
    <property type="entry name" value="TRANSPOSON-ENCODED PROTEIN WITH RIBONUCLEASE H-LIKE AND RETROVIRUS ZINC FINGER-LIKE DOMAINS"/>
    <property type="match status" value="1"/>
</dbReference>
<dbReference type="InterPro" id="IPR036875">
    <property type="entry name" value="Znf_CCHC_sf"/>
</dbReference>
<keyword evidence="2" id="KW-0862">Zinc</keyword>
<feature type="region of interest" description="Disordered" evidence="3">
    <location>
        <begin position="736"/>
        <end position="797"/>
    </location>
</feature>
<keyword evidence="2" id="KW-0479">Metal-binding</keyword>
<name>A0ABD2XHJ9_9HYME</name>
<evidence type="ECO:0000259" key="4">
    <source>
        <dbReference type="PROSITE" id="PS50158"/>
    </source>
</evidence>
<dbReference type="SUPFAM" id="SSF57756">
    <property type="entry name" value="Retrovirus zinc finger-like domains"/>
    <property type="match status" value="1"/>
</dbReference>
<dbReference type="InterPro" id="IPR025724">
    <property type="entry name" value="GAG-pre-integrase_dom"/>
</dbReference>
<reference evidence="6 7" key="1">
    <citation type="journal article" date="2024" name="bioRxiv">
        <title>A reference genome for Trichogramma kaykai: A tiny desert-dwelling parasitoid wasp with competing sex-ratio distorters.</title>
        <authorList>
            <person name="Culotta J."/>
            <person name="Lindsey A.R."/>
        </authorList>
    </citation>
    <scope>NUCLEOTIDE SEQUENCE [LARGE SCALE GENOMIC DNA]</scope>
    <source>
        <strain evidence="6 7">KSX58</strain>
    </source>
</reference>
<accession>A0ABD2XHJ9</accession>
<evidence type="ECO:0000256" key="2">
    <source>
        <dbReference type="PROSITE-ProRule" id="PRU00047"/>
    </source>
</evidence>
<dbReference type="Pfam" id="PF00665">
    <property type="entry name" value="rve"/>
    <property type="match status" value="1"/>
</dbReference>
<dbReference type="SUPFAM" id="SSF53098">
    <property type="entry name" value="Ribonuclease H-like"/>
    <property type="match status" value="1"/>
</dbReference>
<dbReference type="Gene3D" id="4.10.60.10">
    <property type="entry name" value="Zinc finger, CCHC-type"/>
    <property type="match status" value="1"/>
</dbReference>
<evidence type="ECO:0000313" key="7">
    <source>
        <dbReference type="Proteomes" id="UP001627154"/>
    </source>
</evidence>
<feature type="domain" description="Integrase catalytic" evidence="5">
    <location>
        <begin position="484"/>
        <end position="661"/>
    </location>
</feature>
<dbReference type="SMART" id="SM00343">
    <property type="entry name" value="ZnF_C2HC"/>
    <property type="match status" value="1"/>
</dbReference>
<dbReference type="AlphaFoldDB" id="A0ABD2XHJ9"/>
<dbReference type="PANTHER" id="PTHR42648">
    <property type="entry name" value="TRANSPOSASE, PUTATIVE-RELATED"/>
    <property type="match status" value="1"/>
</dbReference>
<dbReference type="InterPro" id="IPR001878">
    <property type="entry name" value="Znf_CCHC"/>
</dbReference>
<dbReference type="InterPro" id="IPR054722">
    <property type="entry name" value="PolX-like_BBD"/>
</dbReference>
<dbReference type="PROSITE" id="PS50994">
    <property type="entry name" value="INTEGRASE"/>
    <property type="match status" value="1"/>
</dbReference>
<evidence type="ECO:0000313" key="6">
    <source>
        <dbReference type="EMBL" id="KAL3404570.1"/>
    </source>
</evidence>
<protein>
    <recommendedName>
        <fullName evidence="8">Retrovirus-related Pol polyprotein from transposon TNT 1-94</fullName>
    </recommendedName>
</protein>
<dbReference type="InterPro" id="IPR012337">
    <property type="entry name" value="RNaseH-like_sf"/>
</dbReference>
<dbReference type="Pfam" id="PF22936">
    <property type="entry name" value="Pol_BBD"/>
    <property type="match status" value="1"/>
</dbReference>
<feature type="compositionally biased region" description="Polar residues" evidence="3">
    <location>
        <begin position="220"/>
        <end position="239"/>
    </location>
</feature>
<evidence type="ECO:0000256" key="1">
    <source>
        <dbReference type="ARBA" id="ARBA00022670"/>
    </source>
</evidence>
<dbReference type="InterPro" id="IPR036397">
    <property type="entry name" value="RNaseH_sf"/>
</dbReference>